<name>A0ABT3T646_9GAMM</name>
<organism evidence="2 3">
    <name type="scientific">Candidatus Marimicrobium litorale</name>
    <dbReference type="NCBI Taxonomy" id="2518991"/>
    <lineage>
        <taxon>Bacteria</taxon>
        <taxon>Pseudomonadati</taxon>
        <taxon>Pseudomonadota</taxon>
        <taxon>Gammaproteobacteria</taxon>
        <taxon>Cellvibrionales</taxon>
        <taxon>Halieaceae</taxon>
        <taxon>Marimicrobium</taxon>
    </lineage>
</organism>
<comment type="caution">
    <text evidence="2">The sequence shown here is derived from an EMBL/GenBank/DDBJ whole genome shotgun (WGS) entry which is preliminary data.</text>
</comment>
<keyword evidence="3" id="KW-1185">Reference proteome</keyword>
<protein>
    <submittedName>
        <fullName evidence="2">TIGR03617 family F420-dependent LLM class oxidoreductase</fullName>
        <ecNumber evidence="2">1.-.-.-</ecNumber>
    </submittedName>
</protein>
<dbReference type="InterPro" id="IPR036661">
    <property type="entry name" value="Luciferase-like_sf"/>
</dbReference>
<evidence type="ECO:0000313" key="2">
    <source>
        <dbReference type="EMBL" id="MCX2976949.1"/>
    </source>
</evidence>
<sequence length="330" mass="36245">MFDPVRNGAMAAELEALGFDGVYSFEGRHDPFMSLASTAATTNEMDLMTSVAIAFVRNPMSLAYLANDLQLMSNGRFILGLGTQVRAHVERRFSMPWSKPAARMRETVQAVRAIWGSWNSGERLAFEGEFYIHNLMPPTFSPGENPHGAPPIYVAGVGPLMTQVAAEVGDGYFVHPFHTEESFERLSRPALARGLEISGRASGDFTVSAQVVTAVGETEEALQQALFSARSQIAFYASTPAYRPVLEVHGWEDLQPELQAMSRDNQWLKMAGLINDEMLHAFAVTGSVEQVAEQLVARCAGRMDRISPVIYQPDTEQLGLMVSALKKALQ</sequence>
<dbReference type="NCBIfam" id="TIGR03617">
    <property type="entry name" value="F420_MSMEG_2256"/>
    <property type="match status" value="1"/>
</dbReference>
<dbReference type="GO" id="GO:0016491">
    <property type="term" value="F:oxidoreductase activity"/>
    <property type="evidence" value="ECO:0007669"/>
    <property type="project" value="UniProtKB-KW"/>
</dbReference>
<proteinExistence type="predicted"/>
<accession>A0ABT3T646</accession>
<keyword evidence="2" id="KW-0560">Oxidoreductase</keyword>
<dbReference type="InterPro" id="IPR019919">
    <property type="entry name" value="Lucif-like_OxRdtase_MSMEG_2256"/>
</dbReference>
<dbReference type="EC" id="1.-.-.-" evidence="2"/>
<dbReference type="SUPFAM" id="SSF51679">
    <property type="entry name" value="Bacterial luciferase-like"/>
    <property type="match status" value="1"/>
</dbReference>
<dbReference type="InterPro" id="IPR011251">
    <property type="entry name" value="Luciferase-like_dom"/>
</dbReference>
<evidence type="ECO:0000313" key="3">
    <source>
        <dbReference type="Proteomes" id="UP001143304"/>
    </source>
</evidence>
<dbReference type="InterPro" id="IPR050564">
    <property type="entry name" value="F420-G6PD/mer"/>
</dbReference>
<dbReference type="Proteomes" id="UP001143304">
    <property type="component" value="Unassembled WGS sequence"/>
</dbReference>
<dbReference type="Gene3D" id="3.20.20.30">
    <property type="entry name" value="Luciferase-like domain"/>
    <property type="match status" value="1"/>
</dbReference>
<evidence type="ECO:0000259" key="1">
    <source>
        <dbReference type="Pfam" id="PF00296"/>
    </source>
</evidence>
<dbReference type="EMBL" id="SHNO01000001">
    <property type="protein sequence ID" value="MCX2976949.1"/>
    <property type="molecule type" value="Genomic_DNA"/>
</dbReference>
<gene>
    <name evidence="2" type="ORF">EYC82_06240</name>
</gene>
<dbReference type="PANTHER" id="PTHR43244:SF2">
    <property type="entry name" value="CONSERVED HYPOTHETICAL ALANINE AND PROLINE-RICH PROTEIN"/>
    <property type="match status" value="1"/>
</dbReference>
<dbReference type="CDD" id="cd01097">
    <property type="entry name" value="Tetrahydromethanopterin_reductase"/>
    <property type="match status" value="1"/>
</dbReference>
<feature type="domain" description="Luciferase-like" evidence="1">
    <location>
        <begin position="6"/>
        <end position="298"/>
    </location>
</feature>
<dbReference type="PANTHER" id="PTHR43244">
    <property type="match status" value="1"/>
</dbReference>
<reference evidence="2" key="1">
    <citation type="submission" date="2019-02" db="EMBL/GenBank/DDBJ databases">
        <authorList>
            <person name="Li S.-H."/>
        </authorList>
    </citation>
    <scope>NUCLEOTIDE SEQUENCE</scope>
    <source>
        <strain evidence="2">IMCC11814</strain>
    </source>
</reference>
<dbReference type="Pfam" id="PF00296">
    <property type="entry name" value="Bac_luciferase"/>
    <property type="match status" value="1"/>
</dbReference>